<proteinExistence type="predicted"/>
<evidence type="ECO:0000313" key="1">
    <source>
        <dbReference type="EMBL" id="KAL1584378.1"/>
    </source>
</evidence>
<dbReference type="CDD" id="cd10170">
    <property type="entry name" value="ASKHA_NBD_HSP70"/>
    <property type="match status" value="1"/>
</dbReference>
<comment type="caution">
    <text evidence="1">The sequence shown here is derived from an EMBL/GenBank/DDBJ whole genome shotgun (WGS) entry which is preliminary data.</text>
</comment>
<evidence type="ECO:0000313" key="2">
    <source>
        <dbReference type="Proteomes" id="UP000803884"/>
    </source>
</evidence>
<dbReference type="RefSeq" id="XP_069227484.1">
    <property type="nucleotide sequence ID" value="XM_069374877.1"/>
</dbReference>
<dbReference type="AlphaFoldDB" id="A0AB34KGX1"/>
<reference evidence="1 2" key="1">
    <citation type="journal article" date="2020" name="Microbiol. Resour. Announc.">
        <title>Draft Genome Sequence of a Cladosporium Species Isolated from the Mesophotic Ascidian Didemnum maculosum.</title>
        <authorList>
            <person name="Gioti A."/>
            <person name="Siaperas R."/>
            <person name="Nikolaivits E."/>
            <person name="Le Goff G."/>
            <person name="Ouazzani J."/>
            <person name="Kotoulas G."/>
            <person name="Topakas E."/>
        </authorList>
    </citation>
    <scope>NUCLEOTIDE SEQUENCE [LARGE SCALE GENOMIC DNA]</scope>
    <source>
        <strain evidence="1 2">TM138-S3</strain>
    </source>
</reference>
<dbReference type="PANTHER" id="PTHR42749:SF1">
    <property type="entry name" value="CELL SHAPE-DETERMINING PROTEIN MREB"/>
    <property type="match status" value="1"/>
</dbReference>
<dbReference type="EMBL" id="JAAQHG020000026">
    <property type="protein sequence ID" value="KAL1584378.1"/>
    <property type="molecule type" value="Genomic_DNA"/>
</dbReference>
<dbReference type="Proteomes" id="UP000803884">
    <property type="component" value="Unassembled WGS sequence"/>
</dbReference>
<keyword evidence="2" id="KW-1185">Reference proteome</keyword>
<name>A0AB34KGX1_9PEZI</name>
<accession>A0AB34KGX1</accession>
<dbReference type="Gene3D" id="3.30.420.40">
    <property type="match status" value="2"/>
</dbReference>
<dbReference type="Gene3D" id="3.90.640.10">
    <property type="entry name" value="Actin, Chain A, domain 4"/>
    <property type="match status" value="1"/>
</dbReference>
<organism evidence="1 2">
    <name type="scientific">Cladosporium halotolerans</name>
    <dbReference type="NCBI Taxonomy" id="1052096"/>
    <lineage>
        <taxon>Eukaryota</taxon>
        <taxon>Fungi</taxon>
        <taxon>Dikarya</taxon>
        <taxon>Ascomycota</taxon>
        <taxon>Pezizomycotina</taxon>
        <taxon>Dothideomycetes</taxon>
        <taxon>Dothideomycetidae</taxon>
        <taxon>Cladosporiales</taxon>
        <taxon>Cladosporiaceae</taxon>
        <taxon>Cladosporium</taxon>
    </lineage>
</organism>
<dbReference type="InterPro" id="IPR043129">
    <property type="entry name" value="ATPase_NBD"/>
</dbReference>
<dbReference type="SUPFAM" id="SSF53067">
    <property type="entry name" value="Actin-like ATPase domain"/>
    <property type="match status" value="1"/>
</dbReference>
<sequence length="607" mass="69127">MLDMRRPDIVVGIDIGQTCSGVAYSIGPDWSDPKTINQWPSNDGMEKADKVATRVGYSKTRKTLRNWGFESVFGDETIEVREQFKLTLDPKYQDYRPYSCHDARQWYFDYLTCLHRQIENYFDTVIPRFRTMNVEYTFSTPTTWTNPAMIASLEKLIKKAGFAGTVNQTVRIALTEAEAAAIEASTTQYRKGDIFLICDAGGGTTDVNTLRVKSTDGRIELEPLDHVEGVSVGSTLIDFKMAEHIGGRLQLIKEHLDQDPMYLAEEMLAGKFQTVKHSFPNPPVEQFYLDVKGLAGSQSFPEAGIVNSKMIIDRSTLKDFFDEQITQIFQLIDERLMALETGFPDQQVSYVILSGGLGSSPYLYMEVKRRYEMNYGFKSNNTSLIRIMRVLEPQLAVVRGLVRERTQQLGLSTSIGQEVFKTRRCRNSYGIVVRAPYDESKHQGLQFFKDNLNRGRWVPNLVEWFVKEGEEIKVGEGIPRRYTATLGEHDHHNTREAQIVMSSLPAGQLPQLTTDKGCEKVVMIKYQLTGNDMKLKNRQLWKVGKKYWKAEFIFVVNIGPADLRFNIVGKNGVLSSGHDKLDVEFMDPYQEQSSPKSQVATEFIRYG</sequence>
<gene>
    <name evidence="1" type="ORF">WHR41_06272</name>
</gene>
<dbReference type="GeneID" id="96007715"/>
<dbReference type="PANTHER" id="PTHR42749">
    <property type="entry name" value="CELL SHAPE-DETERMINING PROTEIN MREB"/>
    <property type="match status" value="1"/>
</dbReference>
<protein>
    <submittedName>
        <fullName evidence="1">Uncharacterized protein</fullName>
    </submittedName>
</protein>